<reference evidence="7 8" key="1">
    <citation type="submission" date="2021-04" db="EMBL/GenBank/DDBJ databases">
        <authorList>
            <person name="Bliznina A."/>
        </authorList>
    </citation>
    <scope>NUCLEOTIDE SEQUENCE [LARGE SCALE GENOMIC DNA]</scope>
</reference>
<dbReference type="Pfam" id="PF03224">
    <property type="entry name" value="V-ATPase_H_N"/>
    <property type="match status" value="1"/>
</dbReference>
<dbReference type="InterPro" id="IPR004908">
    <property type="entry name" value="ATPase_V1-cplx_hsu"/>
</dbReference>
<comment type="function">
    <text evidence="5">Subunit of the V1 complex of vacuolar(H+)-ATPase (V-ATPase), a multisubunit enzyme composed of a peripheral complex (V1) that hydrolyzes ATP and a membrane integral complex (V0) that translocates protons. V-ATPase is responsible for acidifying and maintaining the pH of intracellular compartments.</text>
</comment>
<evidence type="ECO:0000256" key="4">
    <source>
        <dbReference type="ARBA" id="ARBA00023065"/>
    </source>
</evidence>
<dbReference type="EMBL" id="OU015569">
    <property type="protein sequence ID" value="CAG5094799.1"/>
    <property type="molecule type" value="Genomic_DNA"/>
</dbReference>
<name>A0ABN7SGR8_OIKDI</name>
<dbReference type="InterPro" id="IPR011989">
    <property type="entry name" value="ARM-like"/>
</dbReference>
<gene>
    <name evidence="7" type="ORF">OKIOD_LOCUS5433</name>
</gene>
<feature type="domain" description="ATPase V1 complex subunit H C-terminal" evidence="6">
    <location>
        <begin position="319"/>
        <end position="435"/>
    </location>
</feature>
<evidence type="ECO:0000313" key="7">
    <source>
        <dbReference type="EMBL" id="CAG5094799.1"/>
    </source>
</evidence>
<evidence type="ECO:0000256" key="1">
    <source>
        <dbReference type="ARBA" id="ARBA00008613"/>
    </source>
</evidence>
<dbReference type="Gene3D" id="1.25.40.150">
    <property type="entry name" value="V-type ATPase, subunit H, C-terminal domain"/>
    <property type="match status" value="1"/>
</dbReference>
<proteinExistence type="inferred from homology"/>
<comment type="similarity">
    <text evidence="1 5">Belongs to the V-ATPase H subunit family.</text>
</comment>
<dbReference type="PIRSF" id="PIRSF032184">
    <property type="entry name" value="ATPase_V1_H"/>
    <property type="match status" value="1"/>
</dbReference>
<dbReference type="SUPFAM" id="SSF48371">
    <property type="entry name" value="ARM repeat"/>
    <property type="match status" value="1"/>
</dbReference>
<evidence type="ECO:0000259" key="6">
    <source>
        <dbReference type="Pfam" id="PF11698"/>
    </source>
</evidence>
<accession>A0ABN7SGR8</accession>
<dbReference type="InterPro" id="IPR038497">
    <property type="entry name" value="ATPase_V1-cplx_hsu_C_sf"/>
</dbReference>
<keyword evidence="4 5" id="KW-0406">Ion transport</keyword>
<evidence type="ECO:0000256" key="3">
    <source>
        <dbReference type="ARBA" id="ARBA00022781"/>
    </source>
</evidence>
<dbReference type="Gene3D" id="1.25.10.10">
    <property type="entry name" value="Leucine-rich Repeat Variant"/>
    <property type="match status" value="1"/>
</dbReference>
<keyword evidence="3 5" id="KW-0375">Hydrogen ion transport</keyword>
<keyword evidence="8" id="KW-1185">Reference proteome</keyword>
<evidence type="ECO:0000256" key="2">
    <source>
        <dbReference type="ARBA" id="ARBA00022448"/>
    </source>
</evidence>
<dbReference type="PANTHER" id="PTHR10698">
    <property type="entry name" value="V-TYPE PROTON ATPASE SUBUNIT H"/>
    <property type="match status" value="1"/>
</dbReference>
<organism evidence="7 8">
    <name type="scientific">Oikopleura dioica</name>
    <name type="common">Tunicate</name>
    <dbReference type="NCBI Taxonomy" id="34765"/>
    <lineage>
        <taxon>Eukaryota</taxon>
        <taxon>Metazoa</taxon>
        <taxon>Chordata</taxon>
        <taxon>Tunicata</taxon>
        <taxon>Appendicularia</taxon>
        <taxon>Copelata</taxon>
        <taxon>Oikopleuridae</taxon>
        <taxon>Oikopleura</taxon>
    </lineage>
</organism>
<dbReference type="InterPro" id="IPR011987">
    <property type="entry name" value="ATPase_V1-cplx_hsu_C"/>
</dbReference>
<protein>
    <recommendedName>
        <fullName evidence="5">V-type proton ATPase subunit H</fullName>
    </recommendedName>
</protein>
<dbReference type="Pfam" id="PF11698">
    <property type="entry name" value="V-ATPase_H_C"/>
    <property type="match status" value="1"/>
</dbReference>
<dbReference type="PANTHER" id="PTHR10698:SF0">
    <property type="entry name" value="V-TYPE PROTON ATPASE SUBUNIT H"/>
    <property type="match status" value="1"/>
</dbReference>
<evidence type="ECO:0000256" key="5">
    <source>
        <dbReference type="PIRNR" id="PIRNR032184"/>
    </source>
</evidence>
<comment type="subunit">
    <text evidence="5">V-ATPase is a heteromultimeric enzyme made up of two complexes: the ATP-hydrolytic V1 complex and the proton translocation V0 complex.</text>
</comment>
<dbReference type="InterPro" id="IPR016024">
    <property type="entry name" value="ARM-type_fold"/>
</dbReference>
<sequence length="445" mass="51096">MVDLPAADLLQDEIKNTRILIVNWKSYRQSQMISEEDFEFINAFDAEKNAINKQQILDRYGKNAAKALTNLIGQIARDQTVRYLLTMVDDILTMNKENIMIFHEHAVTLGQQAWTPFVTLLSRPDKFICNQAARISAKLATFGKLRFSSAESDGYLGWIRGQLTPLNAEWLTATSSALMILLRAECYRKLVVEHGIVDQLMEVLATRNQGFQLQYQVVCCFWLISFSCADDLFKKQITIPVCDVLRQTEKQKVSRICLAVFRNLIEKCNADKARDICSALIGCKVQKSIQVLTEKQLEDEEMEEDLKIVVAKLSEVEQNLSSFEEFCSEVNSGRLSWSPVHTNNKFWRENAQRLVEKDYKILRRLTHILETDQNTECLSVGCHDLGEFVTHYPRGRQVIDEISAKQTVMQLMAHQDQTVRYNALIAVQKMMVNNWEILGRQIGVN</sequence>
<evidence type="ECO:0000313" key="8">
    <source>
        <dbReference type="Proteomes" id="UP001158576"/>
    </source>
</evidence>
<dbReference type="Proteomes" id="UP001158576">
    <property type="component" value="Chromosome XSR"/>
</dbReference>
<keyword evidence="2 5" id="KW-0813">Transport</keyword>